<keyword evidence="2" id="KW-1185">Reference proteome</keyword>
<dbReference type="OrthoDB" id="77139at2759"/>
<gene>
    <name evidence="1" type="ORF">ACHHYP_17271</name>
</gene>
<proteinExistence type="predicted"/>
<name>A0A1V9Y4U5_ACHHY</name>
<accession>A0A1V9Y4U5</accession>
<dbReference type="EMBL" id="JNBR01002878">
    <property type="protein sequence ID" value="OQR80727.1"/>
    <property type="molecule type" value="Genomic_DNA"/>
</dbReference>
<evidence type="ECO:0000313" key="1">
    <source>
        <dbReference type="EMBL" id="OQR80727.1"/>
    </source>
</evidence>
<evidence type="ECO:0000313" key="2">
    <source>
        <dbReference type="Proteomes" id="UP000243579"/>
    </source>
</evidence>
<organism evidence="1 2">
    <name type="scientific">Achlya hypogyna</name>
    <name type="common">Oomycete</name>
    <name type="synonym">Protoachlya hypogyna</name>
    <dbReference type="NCBI Taxonomy" id="1202772"/>
    <lineage>
        <taxon>Eukaryota</taxon>
        <taxon>Sar</taxon>
        <taxon>Stramenopiles</taxon>
        <taxon>Oomycota</taxon>
        <taxon>Saprolegniomycetes</taxon>
        <taxon>Saprolegniales</taxon>
        <taxon>Achlyaceae</taxon>
        <taxon>Achlya</taxon>
    </lineage>
</organism>
<comment type="caution">
    <text evidence="1">The sequence shown here is derived from an EMBL/GenBank/DDBJ whole genome shotgun (WGS) entry which is preliminary data.</text>
</comment>
<dbReference type="Proteomes" id="UP000243579">
    <property type="component" value="Unassembled WGS sequence"/>
</dbReference>
<sequence>MVATPLFFAKAATATSTSLPLLAALTGAAATYTALRILPRPELDIMKLVHMELEDGAALRRACFEFDKHNPQLQAQTFDCLYENVDNQHVFYFW</sequence>
<reference evidence="1 2" key="1">
    <citation type="journal article" date="2014" name="Genome Biol. Evol.">
        <title>The secreted proteins of Achlya hypogyna and Thraustotheca clavata identify the ancestral oomycete secretome and reveal gene acquisitions by horizontal gene transfer.</title>
        <authorList>
            <person name="Misner I."/>
            <person name="Blouin N."/>
            <person name="Leonard G."/>
            <person name="Richards T.A."/>
            <person name="Lane C.E."/>
        </authorList>
    </citation>
    <scope>NUCLEOTIDE SEQUENCE [LARGE SCALE GENOMIC DNA]</scope>
    <source>
        <strain evidence="1 2">ATCC 48635</strain>
    </source>
</reference>
<dbReference type="AlphaFoldDB" id="A0A1V9Y4U5"/>
<protein>
    <submittedName>
        <fullName evidence="1">Uncharacterized protein</fullName>
    </submittedName>
</protein>